<dbReference type="InterPro" id="IPR038330">
    <property type="entry name" value="TspO/MBR-related_sf"/>
</dbReference>
<dbReference type="PANTHER" id="PTHR10057">
    <property type="entry name" value="PERIPHERAL-TYPE BENZODIAZEPINE RECEPTOR"/>
    <property type="match status" value="1"/>
</dbReference>
<evidence type="ECO:0000256" key="6">
    <source>
        <dbReference type="SAM" id="Phobius"/>
    </source>
</evidence>
<dbReference type="GO" id="GO:0016020">
    <property type="term" value="C:membrane"/>
    <property type="evidence" value="ECO:0007669"/>
    <property type="project" value="UniProtKB-SubCell"/>
</dbReference>
<comment type="subcellular location">
    <subcellularLocation>
        <location evidence="1">Membrane</location>
        <topology evidence="1">Multi-pass membrane protein</topology>
    </subcellularLocation>
</comment>
<keyword evidence="3 6" id="KW-0812">Transmembrane</keyword>
<dbReference type="PANTHER" id="PTHR10057:SF0">
    <property type="entry name" value="TRANSLOCATOR PROTEIN"/>
    <property type="match status" value="1"/>
</dbReference>
<name>A0A3Q9FRM7_9BACT</name>
<dbReference type="PIRSF" id="PIRSF005859">
    <property type="entry name" value="PBR"/>
    <property type="match status" value="1"/>
</dbReference>
<feature type="transmembrane region" description="Helical" evidence="6">
    <location>
        <begin position="130"/>
        <end position="150"/>
    </location>
</feature>
<dbReference type="Pfam" id="PF03073">
    <property type="entry name" value="TspO_MBR"/>
    <property type="match status" value="1"/>
</dbReference>
<feature type="transmembrane region" description="Helical" evidence="6">
    <location>
        <begin position="5"/>
        <end position="24"/>
    </location>
</feature>
<feature type="transmembrane region" description="Helical" evidence="6">
    <location>
        <begin position="73"/>
        <end position="89"/>
    </location>
</feature>
<accession>A0A3Q9FRM7</accession>
<keyword evidence="5 6" id="KW-0472">Membrane</keyword>
<dbReference type="KEGG" id="fll:EI427_25140"/>
<dbReference type="GO" id="GO:0033013">
    <property type="term" value="P:tetrapyrrole metabolic process"/>
    <property type="evidence" value="ECO:0007669"/>
    <property type="project" value="UniProtKB-ARBA"/>
</dbReference>
<keyword evidence="4 6" id="KW-1133">Transmembrane helix</keyword>
<evidence type="ECO:0000313" key="7">
    <source>
        <dbReference type="EMBL" id="AZQ65501.1"/>
    </source>
</evidence>
<keyword evidence="8" id="KW-1185">Reference proteome</keyword>
<evidence type="ECO:0000256" key="4">
    <source>
        <dbReference type="ARBA" id="ARBA00022989"/>
    </source>
</evidence>
<dbReference type="Proteomes" id="UP000267268">
    <property type="component" value="Chromosome 2"/>
</dbReference>
<dbReference type="OrthoDB" id="9795496at2"/>
<evidence type="ECO:0000256" key="3">
    <source>
        <dbReference type="ARBA" id="ARBA00022692"/>
    </source>
</evidence>
<evidence type="ECO:0000256" key="1">
    <source>
        <dbReference type="ARBA" id="ARBA00004141"/>
    </source>
</evidence>
<sequence length="152" mass="17618">MVIRIIIFLFINFLGLGIGGFFTGKGVPSEWYQTLSKAPWTPPGWVFGFAWTTIMVLFSIYLSALWSKIEDKNTFLIAFGIAFLLNVLWNPVFFYYHYMLLGLIVIVLLSVCVLYFILKYQTEMKWLTLLILPYILWLCIATSLNAYAVIFN</sequence>
<evidence type="ECO:0000313" key="8">
    <source>
        <dbReference type="Proteomes" id="UP000267268"/>
    </source>
</evidence>
<feature type="transmembrane region" description="Helical" evidence="6">
    <location>
        <begin position="95"/>
        <end position="118"/>
    </location>
</feature>
<dbReference type="EMBL" id="CP034563">
    <property type="protein sequence ID" value="AZQ65501.1"/>
    <property type="molecule type" value="Genomic_DNA"/>
</dbReference>
<protein>
    <submittedName>
        <fullName evidence="7">Tryptophan-rich sensory protein</fullName>
    </submittedName>
</protein>
<proteinExistence type="inferred from homology"/>
<evidence type="ECO:0000256" key="2">
    <source>
        <dbReference type="ARBA" id="ARBA00007524"/>
    </source>
</evidence>
<dbReference type="InterPro" id="IPR004307">
    <property type="entry name" value="TspO_MBR"/>
</dbReference>
<dbReference type="CDD" id="cd15904">
    <property type="entry name" value="TSPO_MBR"/>
    <property type="match status" value="1"/>
</dbReference>
<feature type="transmembrane region" description="Helical" evidence="6">
    <location>
        <begin position="44"/>
        <end position="66"/>
    </location>
</feature>
<evidence type="ECO:0000256" key="5">
    <source>
        <dbReference type="ARBA" id="ARBA00023136"/>
    </source>
</evidence>
<organism evidence="7 8">
    <name type="scientific">Flammeovirga pectinis</name>
    <dbReference type="NCBI Taxonomy" id="2494373"/>
    <lineage>
        <taxon>Bacteria</taxon>
        <taxon>Pseudomonadati</taxon>
        <taxon>Bacteroidota</taxon>
        <taxon>Cytophagia</taxon>
        <taxon>Cytophagales</taxon>
        <taxon>Flammeovirgaceae</taxon>
        <taxon>Flammeovirga</taxon>
    </lineage>
</organism>
<dbReference type="AlphaFoldDB" id="A0A3Q9FRM7"/>
<gene>
    <name evidence="7" type="ORF">EI427_25140</name>
</gene>
<dbReference type="FunFam" id="1.20.1260.100:FF:000001">
    <property type="entry name" value="translocator protein 2"/>
    <property type="match status" value="1"/>
</dbReference>
<dbReference type="Gene3D" id="1.20.1260.100">
    <property type="entry name" value="TspO/MBR protein"/>
    <property type="match status" value="1"/>
</dbReference>
<reference evidence="7 8" key="1">
    <citation type="submission" date="2018-12" db="EMBL/GenBank/DDBJ databases">
        <title>Flammeovirga pectinis sp. nov., isolated from the gut of the Korean scallop, Patinopecten yessoensis.</title>
        <authorList>
            <person name="Bae J.-W."/>
            <person name="Jeong Y.-S."/>
            <person name="Kang W."/>
        </authorList>
    </citation>
    <scope>NUCLEOTIDE SEQUENCE [LARGE SCALE GENOMIC DNA]</scope>
    <source>
        <strain evidence="7 8">L12M1</strain>
    </source>
</reference>
<comment type="similarity">
    <text evidence="2">Belongs to the TspO/BZRP family.</text>
</comment>